<feature type="region of interest" description="Disordered" evidence="1">
    <location>
        <begin position="183"/>
        <end position="217"/>
    </location>
</feature>
<evidence type="ECO:0000259" key="2">
    <source>
        <dbReference type="PROSITE" id="PS51186"/>
    </source>
</evidence>
<gene>
    <name evidence="3" type="ORF">IU449_25875</name>
</gene>
<proteinExistence type="predicted"/>
<sequence length="429" mass="48225">MVGLRRGSPGAGAALLRRCVVARFSCRRRGPRRPCLPQHGVAGDRDGPSRSRLAVLCSHHGRTREIVGSRPSARPSSRAHRRAGGRRLRAHGRPLRFRSGHVDGVAGDGGGRALRTDHGVPDLAAVRHTRRDSRARSPWPQRNRAPAPSDRAVRVGLRRARGPTQHGQYPCLDSRRARACRGRHRRFARRTRGADSSGAVGHLSENHADPRTRGRRHPRHVRWGRLQGSLSRPHHDRNDRAVNLEFRRFDATAAREHRDFVQQIYERSYAEAIASGDPFEQPEAFMGRFDAYTDPARAAGFDLVVGYLDGNPVGQSWGWPLVAGTAWWNGLRLDAGDPDEFTREDGTRTFALSEIMVAAEHTGRGVARALHDHLLAGRSEQRATLLVDPHNDRAYRAYRRWGWERVGVLRPRWPDAPTFDVLIRPIVRR</sequence>
<feature type="region of interest" description="Disordered" evidence="1">
    <location>
        <begin position="62"/>
        <end position="152"/>
    </location>
</feature>
<protein>
    <submittedName>
        <fullName evidence="3">GNAT family N-acetyltransferase</fullName>
    </submittedName>
</protein>
<organism evidence="3 4">
    <name type="scientific">Nocardia higoensis</name>
    <dbReference type="NCBI Taxonomy" id="228599"/>
    <lineage>
        <taxon>Bacteria</taxon>
        <taxon>Bacillati</taxon>
        <taxon>Actinomycetota</taxon>
        <taxon>Actinomycetes</taxon>
        <taxon>Mycobacteriales</taxon>
        <taxon>Nocardiaceae</taxon>
        <taxon>Nocardia</taxon>
    </lineage>
</organism>
<evidence type="ECO:0000256" key="1">
    <source>
        <dbReference type="SAM" id="MobiDB-lite"/>
    </source>
</evidence>
<feature type="domain" description="N-acetyltransferase" evidence="2">
    <location>
        <begin position="244"/>
        <end position="427"/>
    </location>
</feature>
<dbReference type="Pfam" id="PF00583">
    <property type="entry name" value="Acetyltransf_1"/>
    <property type="match status" value="1"/>
</dbReference>
<dbReference type="Gene3D" id="3.40.630.30">
    <property type="match status" value="1"/>
</dbReference>
<reference evidence="3 4" key="1">
    <citation type="submission" date="2020-10" db="EMBL/GenBank/DDBJ databases">
        <title>Identification of Nocardia species via Next-generation sequencing and recognition of intraspecies genetic diversity.</title>
        <authorList>
            <person name="Li P."/>
            <person name="Li P."/>
            <person name="Lu B."/>
        </authorList>
    </citation>
    <scope>NUCLEOTIDE SEQUENCE [LARGE SCALE GENOMIC DNA]</scope>
    <source>
        <strain evidence="3 4">BJ06-0143</strain>
    </source>
</reference>
<evidence type="ECO:0000313" key="4">
    <source>
        <dbReference type="Proteomes" id="UP000707731"/>
    </source>
</evidence>
<name>A0ABS0DHI3_9NOCA</name>
<dbReference type="SUPFAM" id="SSF55729">
    <property type="entry name" value="Acyl-CoA N-acyltransferases (Nat)"/>
    <property type="match status" value="1"/>
</dbReference>
<evidence type="ECO:0000313" key="3">
    <source>
        <dbReference type="EMBL" id="MBF6357930.1"/>
    </source>
</evidence>
<accession>A0ABS0DHI3</accession>
<comment type="caution">
    <text evidence="3">The sequence shown here is derived from an EMBL/GenBank/DDBJ whole genome shotgun (WGS) entry which is preliminary data.</text>
</comment>
<dbReference type="InterPro" id="IPR000182">
    <property type="entry name" value="GNAT_dom"/>
</dbReference>
<dbReference type="InterPro" id="IPR016181">
    <property type="entry name" value="Acyl_CoA_acyltransferase"/>
</dbReference>
<dbReference type="Proteomes" id="UP000707731">
    <property type="component" value="Unassembled WGS sequence"/>
</dbReference>
<dbReference type="PROSITE" id="PS51186">
    <property type="entry name" value="GNAT"/>
    <property type="match status" value="1"/>
</dbReference>
<dbReference type="EMBL" id="JADLQN010000008">
    <property type="protein sequence ID" value="MBF6357930.1"/>
    <property type="molecule type" value="Genomic_DNA"/>
</dbReference>
<keyword evidence="4" id="KW-1185">Reference proteome</keyword>
<feature type="compositionally biased region" description="Basic residues" evidence="1">
    <location>
        <begin position="77"/>
        <end position="99"/>
    </location>
</feature>